<sequence length="83" mass="9540">MTITTELITKIYTREKTNAPWTLSETERDTNPNPRTYDLVRESTGIFKMLGGTESWRHESGYYVNVSVSPDGLTKVIRKMRLG</sequence>
<keyword evidence="2" id="KW-1185">Reference proteome</keyword>
<protein>
    <submittedName>
        <fullName evidence="1">Uncharacterized protein</fullName>
    </submittedName>
</protein>
<evidence type="ECO:0000313" key="2">
    <source>
        <dbReference type="Proteomes" id="UP000192408"/>
    </source>
</evidence>
<dbReference type="EMBL" id="FWWV01000006">
    <property type="protein sequence ID" value="SMB81488.1"/>
    <property type="molecule type" value="Genomic_DNA"/>
</dbReference>
<evidence type="ECO:0000313" key="1">
    <source>
        <dbReference type="EMBL" id="SMB81488.1"/>
    </source>
</evidence>
<dbReference type="Proteomes" id="UP000192408">
    <property type="component" value="Unassembled WGS sequence"/>
</dbReference>
<dbReference type="STRING" id="1122938.SAMN05660772_01870"/>
<dbReference type="AlphaFoldDB" id="A0A1W1UK44"/>
<organism evidence="1 2">
    <name type="scientific">Pasteurella testudinis DSM 23072</name>
    <dbReference type="NCBI Taxonomy" id="1122938"/>
    <lineage>
        <taxon>Bacteria</taxon>
        <taxon>Pseudomonadati</taxon>
        <taxon>Pseudomonadota</taxon>
        <taxon>Gammaproteobacteria</taxon>
        <taxon>Pasteurellales</taxon>
        <taxon>Pasteurellaceae</taxon>
        <taxon>Pasteurella</taxon>
    </lineage>
</organism>
<name>A0A1W1UK44_9PAST</name>
<accession>A0A1W1UK44</accession>
<reference evidence="2" key="1">
    <citation type="submission" date="2017-04" db="EMBL/GenBank/DDBJ databases">
        <authorList>
            <person name="Varghese N."/>
            <person name="Submissions S."/>
        </authorList>
    </citation>
    <scope>NUCLEOTIDE SEQUENCE [LARGE SCALE GENOMIC DNA]</scope>
    <source>
        <strain evidence="2">DSM 23072</strain>
    </source>
</reference>
<proteinExistence type="predicted"/>
<gene>
    <name evidence="1" type="ORF">SAMN05660772_01870</name>
</gene>